<evidence type="ECO:0000256" key="1">
    <source>
        <dbReference type="SAM" id="MobiDB-lite"/>
    </source>
</evidence>
<feature type="region of interest" description="Disordered" evidence="1">
    <location>
        <begin position="28"/>
        <end position="57"/>
    </location>
</feature>
<dbReference type="PROSITE" id="PS51257">
    <property type="entry name" value="PROKAR_LIPOPROTEIN"/>
    <property type="match status" value="1"/>
</dbReference>
<protein>
    <recommendedName>
        <fullName evidence="5">PASTA domain-containing protein</fullName>
    </recommendedName>
</protein>
<sequence>MIRVLRVVAGLAVVGALAACGVPSASTTAAMSSTTTSPPSTAATDATGLRDADRAPASDQSTYSTLYGQITSHCADGQAIAFSISTAVTVLNKSGAQTTNLAFMRGLLQQLGTATKVSCTDAIVSYQSQLHSSLGTTPSTPSVLLTTVPVGPSLPPSGCTGLKWPQPVPAGLVGANLSDASNALMCFTVSAIAPDGHDVMNDPANQAGQWVVTSVNPPAGTAVAANTTITMHVAAK</sequence>
<evidence type="ECO:0000256" key="2">
    <source>
        <dbReference type="SAM" id="SignalP"/>
    </source>
</evidence>
<reference evidence="3 4" key="1">
    <citation type="submission" date="2018-08" db="EMBL/GenBank/DDBJ databases">
        <title>Genomic Encyclopedia of Archaeal and Bacterial Type Strains, Phase II (KMG-II): from individual species to whole genera.</title>
        <authorList>
            <person name="Goeker M."/>
        </authorList>
    </citation>
    <scope>NUCLEOTIDE SEQUENCE [LARGE SCALE GENOMIC DNA]</scope>
    <source>
        <strain evidence="3 4">DSM 45791</strain>
    </source>
</reference>
<feature type="compositionally biased region" description="Low complexity" evidence="1">
    <location>
        <begin position="28"/>
        <end position="47"/>
    </location>
</feature>
<dbReference type="RefSeq" id="WP_147328641.1">
    <property type="nucleotide sequence ID" value="NZ_CP144375.1"/>
</dbReference>
<keyword evidence="4" id="KW-1185">Reference proteome</keyword>
<name>A0A3E0HEM8_9PSEU</name>
<evidence type="ECO:0000313" key="4">
    <source>
        <dbReference type="Proteomes" id="UP000256269"/>
    </source>
</evidence>
<feature type="signal peptide" evidence="2">
    <location>
        <begin position="1"/>
        <end position="18"/>
    </location>
</feature>
<dbReference type="OrthoDB" id="4566990at2"/>
<organism evidence="3 4">
    <name type="scientific">Kutzneria buriramensis</name>
    <dbReference type="NCBI Taxonomy" id="1045776"/>
    <lineage>
        <taxon>Bacteria</taxon>
        <taxon>Bacillati</taxon>
        <taxon>Actinomycetota</taxon>
        <taxon>Actinomycetes</taxon>
        <taxon>Pseudonocardiales</taxon>
        <taxon>Pseudonocardiaceae</taxon>
        <taxon>Kutzneria</taxon>
    </lineage>
</organism>
<dbReference type="Proteomes" id="UP000256269">
    <property type="component" value="Unassembled WGS sequence"/>
</dbReference>
<dbReference type="EMBL" id="QUNO01000009">
    <property type="protein sequence ID" value="REH43657.1"/>
    <property type="molecule type" value="Genomic_DNA"/>
</dbReference>
<evidence type="ECO:0008006" key="5">
    <source>
        <dbReference type="Google" id="ProtNLM"/>
    </source>
</evidence>
<dbReference type="AlphaFoldDB" id="A0A3E0HEM8"/>
<proteinExistence type="predicted"/>
<gene>
    <name evidence="3" type="ORF">BCF44_109200</name>
</gene>
<accession>A0A3E0HEM8</accession>
<keyword evidence="2" id="KW-0732">Signal</keyword>
<comment type="caution">
    <text evidence="3">The sequence shown here is derived from an EMBL/GenBank/DDBJ whole genome shotgun (WGS) entry which is preliminary data.</text>
</comment>
<feature type="chain" id="PRO_5039411209" description="PASTA domain-containing protein" evidence="2">
    <location>
        <begin position="19"/>
        <end position="236"/>
    </location>
</feature>
<dbReference type="Gene3D" id="3.30.10.20">
    <property type="match status" value="1"/>
</dbReference>
<evidence type="ECO:0000313" key="3">
    <source>
        <dbReference type="EMBL" id="REH43657.1"/>
    </source>
</evidence>